<gene>
    <name evidence="1" type="ORF">N5I20_12495</name>
</gene>
<protein>
    <submittedName>
        <fullName evidence="1">Uncharacterized protein</fullName>
    </submittedName>
</protein>
<evidence type="ECO:0000313" key="1">
    <source>
        <dbReference type="EMBL" id="MDH1505876.1"/>
    </source>
</evidence>
<organism evidence="1 2">
    <name type="scientific">Aeromonas caviae</name>
    <name type="common">Aeromonas punctata</name>
    <dbReference type="NCBI Taxonomy" id="648"/>
    <lineage>
        <taxon>Bacteria</taxon>
        <taxon>Pseudomonadati</taxon>
        <taxon>Pseudomonadota</taxon>
        <taxon>Gammaproteobacteria</taxon>
        <taxon>Aeromonadales</taxon>
        <taxon>Aeromonadaceae</taxon>
        <taxon>Aeromonas</taxon>
    </lineage>
</organism>
<accession>A0AA42R921</accession>
<dbReference type="EMBL" id="JAOCIZ010000046">
    <property type="protein sequence ID" value="MDH1505876.1"/>
    <property type="molecule type" value="Genomic_DNA"/>
</dbReference>
<name>A0AA42R921_AERCA</name>
<dbReference type="AlphaFoldDB" id="A0AA42R921"/>
<proteinExistence type="predicted"/>
<sequence>MKKPKTLVSPTDLLPRNEKGELIDSHMDQSMFSALRAFLAEMEPTKTLNQDAMAALIGCKTSNTYSKWERGDQPPPSTVCRAMEFLLYYTLVKRGEFVSEADAFEKLIDFKIRYDMLGPNTALSTRATDVPRRVTSEHMAAYDCFCMMSGAASENTITTDGYLPTLTGKHIKIIPGFNRNGKLAGNTLEMISIVAGMVSQDWYPEYAKYILTGSDNQAALDDILPPTYRNDGTGIPTDVAQTYKERGVHYELSINTEFFSVRRENLTMIVTMSDELALRFNLFMAVASKMAQDAESASIATDELQKELAGIVAKMPEAKSENGVHVLPSNVFTIKHCIGSNLRPKTRDINVIEKALCHINGVDPATIKAPAAMLVRNAYGNLPEHSINVLDDVHWSLFNEWSAKATDGKKSDKPLIRLPIQTHFFTAIIVDRMLVIHLNEQVAGPALEGLNAFIRSSGILEVDDTPKRSVSNEVSLIRGRANKIARGMVVSKSGAAKITGLPTRIRANDPIKTAIADAMALARPIPKAELELWDDAPAESKTIEIVDILSKRNTVRSHLINAIERLLLGLDDKGVDINYLTHTSGCGPIIKRLTSEIVSSHTYRVAAYVKRAELLKSRARARRWKKDQLANLLSQLRNRLGLDADMNNVLTAVCKFFVFRLEGSTGVLIFKRQSYIDAINNALANDTQPIQQSSDDDDEDDSE</sequence>
<comment type="caution">
    <text evidence="1">The sequence shown here is derived from an EMBL/GenBank/DDBJ whole genome shotgun (WGS) entry which is preliminary data.</text>
</comment>
<reference evidence="1" key="1">
    <citation type="submission" date="2022-09" db="EMBL/GenBank/DDBJ databases">
        <title>Intensive care unit water sources are persistently colonized with multi-drug resistant bacteria and are the site of extensive horizontal gene transfer of antibiotic resistance genes.</title>
        <authorList>
            <person name="Diorio-Toth L."/>
        </authorList>
    </citation>
    <scope>NUCLEOTIDE SEQUENCE</scope>
    <source>
        <strain evidence="1">GD03710</strain>
    </source>
</reference>
<dbReference type="Proteomes" id="UP001161704">
    <property type="component" value="Unassembled WGS sequence"/>
</dbReference>
<dbReference type="RefSeq" id="WP_279963629.1">
    <property type="nucleotide sequence ID" value="NZ_JAOCFK010000049.1"/>
</dbReference>
<evidence type="ECO:0000313" key="2">
    <source>
        <dbReference type="Proteomes" id="UP001161704"/>
    </source>
</evidence>